<keyword evidence="3" id="KW-1185">Reference proteome</keyword>
<dbReference type="RefSeq" id="WP_086742237.1">
    <property type="nucleotide sequence ID" value="NZ_MWPV01000001.1"/>
</dbReference>
<organism evidence="2 3">
    <name type="scientific">Pseudoalteromonas ulvae</name>
    <dbReference type="NCBI Taxonomy" id="107327"/>
    <lineage>
        <taxon>Bacteria</taxon>
        <taxon>Pseudomonadati</taxon>
        <taxon>Pseudomonadota</taxon>
        <taxon>Gammaproteobacteria</taxon>
        <taxon>Alteromonadales</taxon>
        <taxon>Pseudoalteromonadaceae</taxon>
        <taxon>Pseudoalteromonas</taxon>
    </lineage>
</organism>
<sequence length="228" mass="26064">MKNKLVIAVLMIATLSTMVYAFSWGMANVWYFSASYELDEWSKKGSIQTQADYESAYDAIAKAVAYDPTHPHYLHMQGRIVLWGINDGFVERSRIDEVKALYLASTQQRASWPIPWIDLAYLNNAEQGLNQETWSYIDQALLVGPFEHAVTQGVLEIMLTNWGTIEPSRAPLLFEHFAVAVKQPNILKPVLIHAIAVGRKDLICGQLKFNKEYKAQKESWLYKKYCRA</sequence>
<dbReference type="NCBIfam" id="NF038257">
    <property type="entry name" value="exopoly_VpsP"/>
    <property type="match status" value="1"/>
</dbReference>
<dbReference type="OrthoDB" id="6292047at2"/>
<evidence type="ECO:0000256" key="1">
    <source>
        <dbReference type="SAM" id="SignalP"/>
    </source>
</evidence>
<keyword evidence="1" id="KW-0732">Signal</keyword>
<comment type="caution">
    <text evidence="2">The sequence shown here is derived from an EMBL/GenBank/DDBJ whole genome shotgun (WGS) entry which is preliminary data.</text>
</comment>
<gene>
    <name evidence="2" type="ORF">B1199_00815</name>
</gene>
<feature type="signal peptide" evidence="1">
    <location>
        <begin position="1"/>
        <end position="21"/>
    </location>
</feature>
<dbReference type="Proteomes" id="UP000194841">
    <property type="component" value="Unassembled WGS sequence"/>
</dbReference>
<protein>
    <recommendedName>
        <fullName evidence="4">Tetratricopeptide repeat protein</fullName>
    </recommendedName>
</protein>
<proteinExistence type="predicted"/>
<dbReference type="AlphaFoldDB" id="A0A244CUE2"/>
<feature type="chain" id="PRO_5013009624" description="Tetratricopeptide repeat protein" evidence="1">
    <location>
        <begin position="22"/>
        <end position="228"/>
    </location>
</feature>
<evidence type="ECO:0008006" key="4">
    <source>
        <dbReference type="Google" id="ProtNLM"/>
    </source>
</evidence>
<name>A0A244CUE2_PSEDV</name>
<evidence type="ECO:0000313" key="2">
    <source>
        <dbReference type="EMBL" id="OUL58859.1"/>
    </source>
</evidence>
<dbReference type="EMBL" id="MWPV01000001">
    <property type="protein sequence ID" value="OUL58859.1"/>
    <property type="molecule type" value="Genomic_DNA"/>
</dbReference>
<accession>A0A244CUE2</accession>
<evidence type="ECO:0000313" key="3">
    <source>
        <dbReference type="Proteomes" id="UP000194841"/>
    </source>
</evidence>
<reference evidence="2 3" key="1">
    <citation type="submission" date="2017-02" db="EMBL/GenBank/DDBJ databases">
        <title>Pseudoalteromonas ulvae TC14 Genome.</title>
        <authorList>
            <person name="Molmeret M."/>
        </authorList>
    </citation>
    <scope>NUCLEOTIDE SEQUENCE [LARGE SCALE GENOMIC DNA]</scope>
    <source>
        <strain evidence="2">TC14</strain>
    </source>
</reference>